<feature type="compositionally biased region" description="Basic and acidic residues" evidence="5">
    <location>
        <begin position="95"/>
        <end position="107"/>
    </location>
</feature>
<name>A0AB33TB86_9MYCO</name>
<comment type="caution">
    <text evidence="7">The sequence shown here is derived from an EMBL/GenBank/DDBJ whole genome shotgun (WGS) entry which is preliminary data.</text>
</comment>
<dbReference type="EMBL" id="CSUW01000016">
    <property type="protein sequence ID" value="CPT67306.1"/>
    <property type="molecule type" value="Genomic_DNA"/>
</dbReference>
<evidence type="ECO:0000256" key="3">
    <source>
        <dbReference type="ARBA" id="ARBA00022801"/>
    </source>
</evidence>
<evidence type="ECO:0000313" key="8">
    <source>
        <dbReference type="Proteomes" id="UP000038487"/>
    </source>
</evidence>
<dbReference type="InterPro" id="IPR010090">
    <property type="entry name" value="Phage_tape_meas"/>
</dbReference>
<dbReference type="PANTHER" id="PTHR37813">
    <property type="entry name" value="FELS-2 PROPHAGE PROTEIN"/>
    <property type="match status" value="1"/>
</dbReference>
<protein>
    <submittedName>
        <fullName evidence="7">Phage tail tape measure protein TMP</fullName>
    </submittedName>
</protein>
<keyword evidence="4" id="KW-0788">Thiol protease</keyword>
<feature type="compositionally biased region" description="Basic and acidic residues" evidence="5">
    <location>
        <begin position="723"/>
        <end position="759"/>
    </location>
</feature>
<evidence type="ECO:0000256" key="2">
    <source>
        <dbReference type="ARBA" id="ARBA00022670"/>
    </source>
</evidence>
<feature type="compositionally biased region" description="Gly residues" evidence="5">
    <location>
        <begin position="1456"/>
        <end position="1471"/>
    </location>
</feature>
<gene>
    <name evidence="7" type="ORF">ERS075527_05131</name>
</gene>
<dbReference type="GO" id="GO:0006508">
    <property type="term" value="P:proteolysis"/>
    <property type="evidence" value="ECO:0007669"/>
    <property type="project" value="UniProtKB-KW"/>
</dbReference>
<feature type="region of interest" description="Disordered" evidence="5">
    <location>
        <begin position="85"/>
        <end position="107"/>
    </location>
</feature>
<dbReference type="Pfam" id="PF10145">
    <property type="entry name" value="PhageMin_Tail"/>
    <property type="match status" value="1"/>
</dbReference>
<feature type="compositionally biased region" description="Low complexity" evidence="5">
    <location>
        <begin position="1503"/>
        <end position="1522"/>
    </location>
</feature>
<feature type="region of interest" description="Disordered" evidence="5">
    <location>
        <begin position="1434"/>
        <end position="1471"/>
    </location>
</feature>
<evidence type="ECO:0000313" key="7">
    <source>
        <dbReference type="EMBL" id="CPT67306.1"/>
    </source>
</evidence>
<feature type="domain" description="NlpC/P60" evidence="6">
    <location>
        <begin position="1119"/>
        <end position="1254"/>
    </location>
</feature>
<dbReference type="PROSITE" id="PS51935">
    <property type="entry name" value="NLPC_P60"/>
    <property type="match status" value="1"/>
</dbReference>
<feature type="compositionally biased region" description="Basic and acidic residues" evidence="5">
    <location>
        <begin position="1299"/>
        <end position="1326"/>
    </location>
</feature>
<dbReference type="InterPro" id="IPR000064">
    <property type="entry name" value="NLP_P60_dom"/>
</dbReference>
<dbReference type="Proteomes" id="UP000038487">
    <property type="component" value="Unassembled WGS sequence"/>
</dbReference>
<keyword evidence="1" id="KW-1188">Viral release from host cell</keyword>
<evidence type="ECO:0000256" key="1">
    <source>
        <dbReference type="ARBA" id="ARBA00022612"/>
    </source>
</evidence>
<evidence type="ECO:0000256" key="4">
    <source>
        <dbReference type="ARBA" id="ARBA00022807"/>
    </source>
</evidence>
<evidence type="ECO:0000256" key="5">
    <source>
        <dbReference type="SAM" id="MobiDB-lite"/>
    </source>
</evidence>
<dbReference type="NCBIfam" id="TIGR01760">
    <property type="entry name" value="tape_meas_TP901"/>
    <property type="match status" value="1"/>
</dbReference>
<keyword evidence="3" id="KW-0378">Hydrolase</keyword>
<sequence length="1552" mass="159995">MPEASGLAAGVERIGRDAERRFGRATRTMGADMARNLAASGKSAVDALRQVERAEKALATAKKADADATGRLTVAQTRLNELNEKGRATATQRATAEEGVARARRAQELSTQNLTRATRDLERAQKAQSQASGQVKMPFGAGLIMRAEAYGSDSGARFAQGFQRALNTGAALAAGGGFIAAVKSVVDTGLSFDSALNTMQGVTRALPEQIAAVSRRARELGADTQLAGVSASDAAQAMTELAKGGFDVDQSMSAARGTLQLATAAQVSAAEAAKIQANALHAFGMDANQAANMADMLANVANASTGDIGDFALGLQQAGAVAHGFGLTAQDTITALGLLANAGIRGSDAGTLIKTSLQAITDQGNPAQGAIESLGLTLYDTTGKFVGYRSMLEQVAAASKRMTEEEFQADTNILFGSDAMRAAMVAAGGGVQMFDEMFRAVGRAGGASEMAAAQMQGLPGVVEGLKNTAESAKLALYDLVSPSLQSAGRGMTGWLDKAADAMRDLRTGGGGSGTAVDQIRQGWRDISSAAKDLAPSLAAASKAIAMGAGATAVAGWRALGFAMQALEPPLKLVADILGNNQWLTTGLVAVLTALYLKSKLTGPALQVAAKATQAWGTAFAGWRTPAAQAQQAMENTTRAAGESTRAQRGWATQMRDSYNQAADRSLFFSRTAGTAGAAMTGMKLAGSGVLSMLGGPWGVAAAGVGIAMGMIADAHQKAAQKAQEQKQAEEELRATLDQDTGRVTDETRRKAAERFGKEDPYKTTDIGRAKGLGIDPNMLVDAATGTGNAQAYDIIKKLALDKGVREGLDKVSIAGSGGTKLDWKVIQQQYQAMGVSSDELYNALLKEGNGWDTVNEKIAKYRTANPGDQNLVGLQQIIDAMPDANESLITLTQNVNEQRRETDKGAQSLRDMAQAQYGLWKPTEEGAARFKDLGAAIVSVPNNKSIDLKVDPAKYDETKKKLEELGYTVTQLPGGIVKVTAATDEAQKRFNDLVYKVNNTTATLPIDLKLANSLGAILPPGLQGVFSAATLAGQVPGRASGGHVDGRGVISGPGTGTSDSILARVIGGGAGGFIKVSNRESINTAQSTRDNMPLINAMNRGWVPSANFLRILTGIPGYAGGGPISIEDAANDMAGAPYVRGGHGPSGTDCSGAASVLVNAAVGQPLYGERMATGNAADWLAARGAIMGRGPAGTLRVGWKNGGPGGGHMAVTLPDGRNAESGGSVGKFTVGAGAAGADDPQFTNQAYIPMNAMYPDGWPSGAAGGGYSMYGSGSGGGGVGGYGGGGSGGGGASPAQRRQLRDAEQKVQDKQFDIEQAQRKLDELQGKKNVKPSEQAAAEERLSRAQREHKDALDDLSTKQEQVNDADARGRGGRNGQQPGSGPDGKSFAKDMMSGAMEMLGLDGSVFSNPMEWGIFKLFTGGANAIGGMLKNAFGGPQQQQQNPLGTQAMRNNRHGPGGAPGPGNGGLGEFDFGDGGMGVVGDALQAALPQVGDFLPNSQNPGGNNYTTNQNSNNSSATGAAFYGPVTINDPGGLVKPPDRMNTRMTGLPKP</sequence>
<reference evidence="7 8" key="1">
    <citation type="submission" date="2015-03" db="EMBL/GenBank/DDBJ databases">
        <authorList>
            <consortium name="Pathogen Informatics"/>
            <person name="Murphy D."/>
        </authorList>
    </citation>
    <scope>NUCLEOTIDE SEQUENCE [LARGE SCALE GENOMIC DNA]</scope>
    <source>
        <strain evidence="7 8">PAP036</strain>
    </source>
</reference>
<feature type="region of interest" description="Disordered" evidence="5">
    <location>
        <begin position="1494"/>
        <end position="1552"/>
    </location>
</feature>
<organism evidence="7 8">
    <name type="scientific">Mycobacteroides abscessus</name>
    <dbReference type="NCBI Taxonomy" id="36809"/>
    <lineage>
        <taxon>Bacteria</taxon>
        <taxon>Bacillati</taxon>
        <taxon>Actinomycetota</taxon>
        <taxon>Actinomycetes</taxon>
        <taxon>Mycobacteriales</taxon>
        <taxon>Mycobacteriaceae</taxon>
        <taxon>Mycobacteroides</taxon>
    </lineage>
</organism>
<evidence type="ECO:0000259" key="6">
    <source>
        <dbReference type="PROSITE" id="PS51935"/>
    </source>
</evidence>
<dbReference type="PANTHER" id="PTHR37813:SF1">
    <property type="entry name" value="FELS-2 PROPHAGE PROTEIN"/>
    <property type="match status" value="1"/>
</dbReference>
<proteinExistence type="predicted"/>
<feature type="compositionally biased region" description="Basic and acidic residues" evidence="5">
    <location>
        <begin position="1338"/>
        <end position="1358"/>
    </location>
</feature>
<keyword evidence="2" id="KW-0645">Protease</keyword>
<accession>A0AB33TB86</accession>
<feature type="region of interest" description="Disordered" evidence="5">
    <location>
        <begin position="721"/>
        <end position="759"/>
    </location>
</feature>
<feature type="region of interest" description="Disordered" evidence="5">
    <location>
        <begin position="1285"/>
        <end position="1390"/>
    </location>
</feature>
<dbReference type="GO" id="GO:0008234">
    <property type="term" value="F:cysteine-type peptidase activity"/>
    <property type="evidence" value="ECO:0007669"/>
    <property type="project" value="UniProtKB-KW"/>
</dbReference>